<evidence type="ECO:0000313" key="3">
    <source>
        <dbReference type="EMBL" id="KAK8862795.1"/>
    </source>
</evidence>
<feature type="transmembrane region" description="Helical" evidence="1">
    <location>
        <begin position="416"/>
        <end position="435"/>
    </location>
</feature>
<feature type="signal peptide" evidence="2">
    <location>
        <begin position="1"/>
        <end position="18"/>
    </location>
</feature>
<dbReference type="EMBL" id="JAPCWZ010000005">
    <property type="protein sequence ID" value="KAK8862795.1"/>
    <property type="molecule type" value="Genomic_DNA"/>
</dbReference>
<evidence type="ECO:0000256" key="1">
    <source>
        <dbReference type="SAM" id="Phobius"/>
    </source>
</evidence>
<feature type="chain" id="PRO_5045915853" evidence="2">
    <location>
        <begin position="19"/>
        <end position="445"/>
    </location>
</feature>
<feature type="transmembrane region" description="Helical" evidence="1">
    <location>
        <begin position="202"/>
        <end position="223"/>
    </location>
</feature>
<feature type="transmembrane region" description="Helical" evidence="1">
    <location>
        <begin position="172"/>
        <end position="190"/>
    </location>
</feature>
<evidence type="ECO:0000256" key="2">
    <source>
        <dbReference type="SAM" id="SignalP"/>
    </source>
</evidence>
<keyword evidence="4" id="KW-1185">Reference proteome</keyword>
<keyword evidence="1" id="KW-1133">Transmembrane helix</keyword>
<feature type="transmembrane region" description="Helical" evidence="1">
    <location>
        <begin position="376"/>
        <end position="396"/>
    </location>
</feature>
<evidence type="ECO:0000313" key="4">
    <source>
        <dbReference type="Proteomes" id="UP001390339"/>
    </source>
</evidence>
<keyword evidence="2" id="KW-0732">Signal</keyword>
<sequence length="445" mass="50086">MRAFTFTWLLLFPPLSSQETGRAASGCQFKSDWVKQLLRGDFDATQNCEDLNFVLQAVNKDKSLDFCSADPRNVLGYIRKGFRPNLETGRRIPEDCEIEQWWYRGHYPKSPIAFCRNATAIAVARDRGNKTHLTRAQPYYTVVHSPRAKCHSLLREDLTTIGNPDVAGPGVMASYLIQLLLCALFCTFYHEGGPRRAEQSFAAFYTTTMIMAISIAIAAAVTFAEKRAAPSTVRSDLRLPNIYEYRLLALAPAFAVLPVMVAHSLHLERHNTVLDNLGSRRRRLRQLMLSRVLTVLVCLLCAAVAWVIWVVGEQGRKSPVRFVFGGRFNVRVSDFLYEQAGEYTLAVACLTTALPCLGVVSLCVKHKWVRLRQAGLLFRVACILLALVEWVMLMYIRTKAIEDGQGHTSETDIGFGQILAFFTWFPVLFFLTFGVEFPGVDDPIV</sequence>
<dbReference type="Proteomes" id="UP001390339">
    <property type="component" value="Unassembled WGS sequence"/>
</dbReference>
<reference evidence="3 4" key="1">
    <citation type="journal article" date="2024" name="IMA Fungus">
        <title>Apiospora arundinis, a panoply of carbohydrate-active enzymes and secondary metabolites.</title>
        <authorList>
            <person name="Sorensen T."/>
            <person name="Petersen C."/>
            <person name="Muurmann A.T."/>
            <person name="Christiansen J.V."/>
            <person name="Brundto M.L."/>
            <person name="Overgaard C.K."/>
            <person name="Boysen A.T."/>
            <person name="Wollenberg R.D."/>
            <person name="Larsen T.O."/>
            <person name="Sorensen J.L."/>
            <person name="Nielsen K.L."/>
            <person name="Sondergaard T.E."/>
        </authorList>
    </citation>
    <scope>NUCLEOTIDE SEQUENCE [LARGE SCALE GENOMIC DNA]</scope>
    <source>
        <strain evidence="3 4">AAU 773</strain>
    </source>
</reference>
<comment type="caution">
    <text evidence="3">The sequence shown here is derived from an EMBL/GenBank/DDBJ whole genome shotgun (WGS) entry which is preliminary data.</text>
</comment>
<feature type="transmembrane region" description="Helical" evidence="1">
    <location>
        <begin position="288"/>
        <end position="311"/>
    </location>
</feature>
<keyword evidence="1" id="KW-0472">Membrane</keyword>
<gene>
    <name evidence="3" type="ORF">PGQ11_009030</name>
</gene>
<feature type="transmembrane region" description="Helical" evidence="1">
    <location>
        <begin position="243"/>
        <end position="267"/>
    </location>
</feature>
<feature type="transmembrane region" description="Helical" evidence="1">
    <location>
        <begin position="343"/>
        <end position="364"/>
    </location>
</feature>
<accession>A0ABR2IGT7</accession>
<proteinExistence type="predicted"/>
<protein>
    <submittedName>
        <fullName evidence="3">Uncharacterized protein</fullName>
    </submittedName>
</protein>
<organism evidence="3 4">
    <name type="scientific">Apiospora arundinis</name>
    <dbReference type="NCBI Taxonomy" id="335852"/>
    <lineage>
        <taxon>Eukaryota</taxon>
        <taxon>Fungi</taxon>
        <taxon>Dikarya</taxon>
        <taxon>Ascomycota</taxon>
        <taxon>Pezizomycotina</taxon>
        <taxon>Sordariomycetes</taxon>
        <taxon>Xylariomycetidae</taxon>
        <taxon>Amphisphaeriales</taxon>
        <taxon>Apiosporaceae</taxon>
        <taxon>Apiospora</taxon>
    </lineage>
</organism>
<keyword evidence="1" id="KW-0812">Transmembrane</keyword>
<name>A0ABR2IGT7_9PEZI</name>